<dbReference type="eggNOG" id="COG2827">
    <property type="taxonomic scope" value="Bacteria"/>
</dbReference>
<name>F5RLU4_9FIRM</name>
<dbReference type="Gene3D" id="3.40.1440.10">
    <property type="entry name" value="GIY-YIG endonuclease"/>
    <property type="match status" value="1"/>
</dbReference>
<dbReference type="PANTHER" id="PTHR34477:SF1">
    <property type="entry name" value="UPF0213 PROTEIN YHBQ"/>
    <property type="match status" value="1"/>
</dbReference>
<comment type="caution">
    <text evidence="3">The sequence shown here is derived from an EMBL/GenBank/DDBJ whole genome shotgun (WGS) entry which is preliminary data.</text>
</comment>
<dbReference type="STRING" id="888060.HMPREF9081_1249"/>
<dbReference type="PROSITE" id="PS50164">
    <property type="entry name" value="GIY_YIG"/>
    <property type="match status" value="1"/>
</dbReference>
<organism evidence="3 4">
    <name type="scientific">Centipeda periodontii DSM 2778</name>
    <dbReference type="NCBI Taxonomy" id="888060"/>
    <lineage>
        <taxon>Bacteria</taxon>
        <taxon>Bacillati</taxon>
        <taxon>Bacillota</taxon>
        <taxon>Negativicutes</taxon>
        <taxon>Selenomonadales</taxon>
        <taxon>Selenomonadaceae</taxon>
        <taxon>Centipeda</taxon>
    </lineage>
</organism>
<evidence type="ECO:0000259" key="2">
    <source>
        <dbReference type="PROSITE" id="PS50164"/>
    </source>
</evidence>
<keyword evidence="4" id="KW-1185">Reference proteome</keyword>
<evidence type="ECO:0000313" key="4">
    <source>
        <dbReference type="Proteomes" id="UP000004067"/>
    </source>
</evidence>
<gene>
    <name evidence="3" type="ORF">HMPREF9081_1249</name>
</gene>
<evidence type="ECO:0000256" key="1">
    <source>
        <dbReference type="ARBA" id="ARBA00007435"/>
    </source>
</evidence>
<dbReference type="SMART" id="SM00465">
    <property type="entry name" value="GIYc"/>
    <property type="match status" value="1"/>
</dbReference>
<dbReference type="InterPro" id="IPR000305">
    <property type="entry name" value="GIY-YIG_endonuc"/>
</dbReference>
<dbReference type="PANTHER" id="PTHR34477">
    <property type="entry name" value="UPF0213 PROTEIN YHBQ"/>
    <property type="match status" value="1"/>
</dbReference>
<proteinExistence type="inferred from homology"/>
<protein>
    <submittedName>
        <fullName evidence="3">Endo/excinuclease amino domain protein</fullName>
    </submittedName>
</protein>
<evidence type="ECO:0000313" key="3">
    <source>
        <dbReference type="EMBL" id="EGK60064.1"/>
    </source>
</evidence>
<dbReference type="InterPro" id="IPR050190">
    <property type="entry name" value="UPF0213_domain"/>
</dbReference>
<feature type="domain" description="GIY-YIG" evidence="2">
    <location>
        <begin position="1"/>
        <end position="76"/>
    </location>
</feature>
<reference evidence="3 4" key="1">
    <citation type="submission" date="2011-04" db="EMBL/GenBank/DDBJ databases">
        <authorList>
            <person name="Muzny D."/>
            <person name="Qin X."/>
            <person name="Deng J."/>
            <person name="Jiang H."/>
            <person name="Liu Y."/>
            <person name="Qu J."/>
            <person name="Song X.-Z."/>
            <person name="Zhang L."/>
            <person name="Thornton R."/>
            <person name="Coyle M."/>
            <person name="Francisco L."/>
            <person name="Jackson L."/>
            <person name="Javaid M."/>
            <person name="Korchina V."/>
            <person name="Kovar C."/>
            <person name="Mata R."/>
            <person name="Mathew T."/>
            <person name="Ngo R."/>
            <person name="Nguyen L."/>
            <person name="Nguyen N."/>
            <person name="Okwuonu G."/>
            <person name="Ongeri F."/>
            <person name="Pham C."/>
            <person name="Simmons D."/>
            <person name="Wilczek-Boney K."/>
            <person name="Hale W."/>
            <person name="Jakkamsetti A."/>
            <person name="Pham P."/>
            <person name="Ruth R."/>
            <person name="San Lucas F."/>
            <person name="Warren J."/>
            <person name="Zhang J."/>
            <person name="Zhao Z."/>
            <person name="Zhou C."/>
            <person name="Zhu D."/>
            <person name="Lee S."/>
            <person name="Bess C."/>
            <person name="Blankenburg K."/>
            <person name="Forbes L."/>
            <person name="Fu Q."/>
            <person name="Gubbala S."/>
            <person name="Hirani K."/>
            <person name="Jayaseelan J.C."/>
            <person name="Lara F."/>
            <person name="Munidasa M."/>
            <person name="Palculict T."/>
            <person name="Patil S."/>
            <person name="Pu L.-L."/>
            <person name="Saada N."/>
            <person name="Tang L."/>
            <person name="Weissenberger G."/>
            <person name="Zhu Y."/>
            <person name="Hemphill L."/>
            <person name="Shang Y."/>
            <person name="Youmans B."/>
            <person name="Ayvaz T."/>
            <person name="Ross M."/>
            <person name="Santibanez J."/>
            <person name="Aqrawi P."/>
            <person name="Gross S."/>
            <person name="Joshi V."/>
            <person name="Fowler G."/>
            <person name="Nazareth L."/>
            <person name="Reid J."/>
            <person name="Worley K."/>
            <person name="Petrosino J."/>
            <person name="Highlander S."/>
            <person name="Gibbs R."/>
        </authorList>
    </citation>
    <scope>NUCLEOTIDE SEQUENCE [LARGE SCALE GENOMIC DNA]</scope>
    <source>
        <strain evidence="3 4">DSM 2778</strain>
    </source>
</reference>
<dbReference type="InterPro" id="IPR035901">
    <property type="entry name" value="GIY-YIG_endonuc_sf"/>
</dbReference>
<comment type="similarity">
    <text evidence="1">Belongs to the UPF0213 family.</text>
</comment>
<dbReference type="SUPFAM" id="SSF82771">
    <property type="entry name" value="GIY-YIG endonuclease"/>
    <property type="match status" value="1"/>
</dbReference>
<sequence>MNYAYLLLCADGSLYAGWTNDLRRRLRVHNEGNGAKYTRGRRPVRLAYVEGFATKEEAQKRECQFKKMCRQKRLSLIRAGQEDAETAALVGAVNAAELE</sequence>
<dbReference type="Proteomes" id="UP000004067">
    <property type="component" value="Unassembled WGS sequence"/>
</dbReference>
<dbReference type="AlphaFoldDB" id="F5RLU4"/>
<dbReference type="CDD" id="cd10456">
    <property type="entry name" value="GIY-YIG_UPF0213"/>
    <property type="match status" value="1"/>
</dbReference>
<dbReference type="HOGENOM" id="CLU_135650_0_3_9"/>
<dbReference type="Pfam" id="PF01541">
    <property type="entry name" value="GIY-YIG"/>
    <property type="match status" value="1"/>
</dbReference>
<accession>F5RLU4</accession>
<dbReference type="RefSeq" id="WP_006306184.1">
    <property type="nucleotide sequence ID" value="NZ_GL892076.1"/>
</dbReference>
<dbReference type="EMBL" id="AFHQ01000032">
    <property type="protein sequence ID" value="EGK60064.1"/>
    <property type="molecule type" value="Genomic_DNA"/>
</dbReference>
<dbReference type="OrthoDB" id="9807770at2"/>